<protein>
    <recommendedName>
        <fullName evidence="2">FAS1-like dehydratase domain-containing protein</fullName>
    </recommendedName>
</protein>
<evidence type="ECO:0000256" key="1">
    <source>
        <dbReference type="SAM" id="MobiDB-lite"/>
    </source>
</evidence>
<organism evidence="3">
    <name type="scientific">marine metagenome</name>
    <dbReference type="NCBI Taxonomy" id="408172"/>
    <lineage>
        <taxon>unclassified sequences</taxon>
        <taxon>metagenomes</taxon>
        <taxon>ecological metagenomes</taxon>
    </lineage>
</organism>
<dbReference type="EMBL" id="UINC01001845">
    <property type="protein sequence ID" value="SUZ89849.1"/>
    <property type="molecule type" value="Genomic_DNA"/>
</dbReference>
<name>A0A381RG26_9ZZZZ</name>
<dbReference type="Pfam" id="PF13452">
    <property type="entry name" value="FAS1_DH_region"/>
    <property type="match status" value="1"/>
</dbReference>
<evidence type="ECO:0000259" key="2">
    <source>
        <dbReference type="Pfam" id="PF13452"/>
    </source>
</evidence>
<dbReference type="AlphaFoldDB" id="A0A381RG26"/>
<proteinExistence type="predicted"/>
<reference evidence="3" key="1">
    <citation type="submission" date="2018-05" db="EMBL/GenBank/DDBJ databases">
        <authorList>
            <person name="Lanie J.A."/>
            <person name="Ng W.-L."/>
            <person name="Kazmierczak K.M."/>
            <person name="Andrzejewski T.M."/>
            <person name="Davidsen T.M."/>
            <person name="Wayne K.J."/>
            <person name="Tettelin H."/>
            <person name="Glass J.I."/>
            <person name="Rusch D."/>
            <person name="Podicherti R."/>
            <person name="Tsui H.-C.T."/>
            <person name="Winkler M.E."/>
        </authorList>
    </citation>
    <scope>NUCLEOTIDE SEQUENCE</scope>
</reference>
<gene>
    <name evidence="3" type="ORF">METZ01_LOCUS42703</name>
</gene>
<dbReference type="InterPro" id="IPR029069">
    <property type="entry name" value="HotDog_dom_sf"/>
</dbReference>
<accession>A0A381RG26</accession>
<dbReference type="InterPro" id="IPR039569">
    <property type="entry name" value="FAS1-like_DH_region"/>
</dbReference>
<dbReference type="CDD" id="cd03441">
    <property type="entry name" value="R_hydratase_like"/>
    <property type="match status" value="1"/>
</dbReference>
<evidence type="ECO:0000313" key="3">
    <source>
        <dbReference type="EMBL" id="SUZ89849.1"/>
    </source>
</evidence>
<feature type="region of interest" description="Disordered" evidence="1">
    <location>
        <begin position="70"/>
        <end position="96"/>
    </location>
</feature>
<dbReference type="SUPFAM" id="SSF54637">
    <property type="entry name" value="Thioesterase/thiol ester dehydrase-isomerase"/>
    <property type="match status" value="1"/>
</dbReference>
<feature type="compositionally biased region" description="Gly residues" evidence="1">
    <location>
        <begin position="83"/>
        <end position="93"/>
    </location>
</feature>
<dbReference type="Gene3D" id="3.10.129.10">
    <property type="entry name" value="Hotdog Thioesterase"/>
    <property type="match status" value="1"/>
</dbReference>
<feature type="domain" description="FAS1-like dehydratase" evidence="2">
    <location>
        <begin position="4"/>
        <end position="153"/>
    </location>
</feature>
<sequence>MAIDKFLVEASHIMMFARSIGDDNPIYYDEDHKSESGSEGIIAPPTFAQSSAQFDPDYFLRPKTGGVGWFGSGKEPTGLKPSGSGGGGGGGAAAGLHAEQHFEYHLPLKAGDVLSATTKPGNAWEKESKRAGKLKFSESVTEYRNQNGDLVITATGVGVQTERPVDS</sequence>